<evidence type="ECO:0000313" key="1">
    <source>
        <dbReference type="EMBL" id="BCM83719.1"/>
    </source>
</evidence>
<reference evidence="1" key="1">
    <citation type="submission" date="2020-11" db="EMBL/GenBank/DDBJ databases">
        <title>Complete genome sequence of a novel pathogenic Methylobacterium strain isolated from rice in Vietnam.</title>
        <authorList>
            <person name="Lai K."/>
            <person name="Okazaki S."/>
            <person name="Higashi K."/>
            <person name="Mori H."/>
            <person name="Toyoda A."/>
            <person name="Kurokawa K."/>
        </authorList>
    </citation>
    <scope>NUCLEOTIDE SEQUENCE</scope>
    <source>
        <strain evidence="1">VL1</strain>
    </source>
</reference>
<dbReference type="AlphaFoldDB" id="A0A8H8WSU5"/>
<accession>A0A8H8WSU5</accession>
<dbReference type="Proteomes" id="UP000663508">
    <property type="component" value="Chromosome"/>
</dbReference>
<evidence type="ECO:0000313" key="2">
    <source>
        <dbReference type="Proteomes" id="UP000663508"/>
    </source>
</evidence>
<protein>
    <submittedName>
        <fullName evidence="1">Uncharacterized protein</fullName>
    </submittedName>
</protein>
<dbReference type="KEGG" id="mind:mvi_21800"/>
<proteinExistence type="predicted"/>
<organism evidence="1 2">
    <name type="scientific">Methylobacterium indicum</name>
    <dbReference type="NCBI Taxonomy" id="1775910"/>
    <lineage>
        <taxon>Bacteria</taxon>
        <taxon>Pseudomonadati</taxon>
        <taxon>Pseudomonadota</taxon>
        <taxon>Alphaproteobacteria</taxon>
        <taxon>Hyphomicrobiales</taxon>
        <taxon>Methylobacteriaceae</taxon>
        <taxon>Methylobacterium</taxon>
    </lineage>
</organism>
<dbReference type="EMBL" id="AP024145">
    <property type="protein sequence ID" value="BCM83719.1"/>
    <property type="molecule type" value="Genomic_DNA"/>
</dbReference>
<dbReference type="RefSeq" id="WP_207182750.1">
    <property type="nucleotide sequence ID" value="NZ_AP024145.1"/>
</dbReference>
<gene>
    <name evidence="1" type="ORF">mvi_21800</name>
</gene>
<name>A0A8H8WSU5_9HYPH</name>
<sequence length="177" mass="20178">MEARMMHQDNFAFPDGDRDWEGMGLMPIGIVRRDEDDDWHALALDDRRGAFMVDGDKATPLDREEVGPAIFQAMEDACERLWGHSWNSSIGEIFALNRRTVQRDRVAKALLPPRVLAIIAYVSSADDGEELAEALIAVSRYAAKFKDKQVVKRYIENAVEVFYGDYDREIGIRDEKP</sequence>